<evidence type="ECO:0000313" key="15">
    <source>
        <dbReference type="EMBL" id="SEG24838.1"/>
    </source>
</evidence>
<keyword evidence="6 13" id="KW-0812">Transmembrane</keyword>
<dbReference type="RefSeq" id="WP_088274471.1">
    <property type="nucleotide sequence ID" value="NZ_FNVE01000004.1"/>
</dbReference>
<dbReference type="GO" id="GO:0022904">
    <property type="term" value="P:respiratory electron transport chain"/>
    <property type="evidence" value="ECO:0007669"/>
    <property type="project" value="InterPro"/>
</dbReference>
<reference evidence="15 16" key="1">
    <citation type="submission" date="2016-10" db="EMBL/GenBank/DDBJ databases">
        <authorList>
            <person name="Varghese N."/>
            <person name="Submissions S."/>
        </authorList>
    </citation>
    <scope>NUCLEOTIDE SEQUENCE [LARGE SCALE GENOMIC DNA]</scope>
    <source>
        <strain evidence="15 16">CECT 8317</strain>
    </source>
</reference>
<keyword evidence="5" id="KW-0349">Heme</keyword>
<dbReference type="GO" id="GO:0005886">
    <property type="term" value="C:plasma membrane"/>
    <property type="evidence" value="ECO:0007669"/>
    <property type="project" value="UniProtKB-SubCell"/>
</dbReference>
<evidence type="ECO:0000256" key="10">
    <source>
        <dbReference type="ARBA" id="ARBA00023004"/>
    </source>
</evidence>
<feature type="transmembrane region" description="Helical" evidence="13">
    <location>
        <begin position="12"/>
        <end position="30"/>
    </location>
</feature>
<evidence type="ECO:0000256" key="7">
    <source>
        <dbReference type="ARBA" id="ARBA00022723"/>
    </source>
</evidence>
<dbReference type="AlphaFoldDB" id="A0AAQ1JQ06"/>
<keyword evidence="9 13" id="KW-1133">Transmembrane helix</keyword>
<keyword evidence="16" id="KW-1185">Reference proteome</keyword>
<dbReference type="EMBL" id="FNVE01000004">
    <property type="protein sequence ID" value="SEG24838.1"/>
    <property type="molecule type" value="Genomic_DNA"/>
</dbReference>
<gene>
    <name evidence="15" type="ORF">SAMN05216586_104241</name>
</gene>
<evidence type="ECO:0000256" key="1">
    <source>
        <dbReference type="ARBA" id="ARBA00001970"/>
    </source>
</evidence>
<evidence type="ECO:0000256" key="4">
    <source>
        <dbReference type="ARBA" id="ARBA00022475"/>
    </source>
</evidence>
<name>A0AAQ1JQ06_9GAMM</name>
<dbReference type="GO" id="GO:0020037">
    <property type="term" value="F:heme binding"/>
    <property type="evidence" value="ECO:0007669"/>
    <property type="project" value="TreeGrafter"/>
</dbReference>
<evidence type="ECO:0000313" key="16">
    <source>
        <dbReference type="Proteomes" id="UP000243518"/>
    </source>
</evidence>
<dbReference type="GO" id="GO:0009055">
    <property type="term" value="F:electron transfer activity"/>
    <property type="evidence" value="ECO:0007669"/>
    <property type="project" value="InterPro"/>
</dbReference>
<evidence type="ECO:0000256" key="6">
    <source>
        <dbReference type="ARBA" id="ARBA00022692"/>
    </source>
</evidence>
<dbReference type="SUPFAM" id="SSF81342">
    <property type="entry name" value="Transmembrane di-heme cytochromes"/>
    <property type="match status" value="1"/>
</dbReference>
<keyword evidence="7" id="KW-0479">Metal-binding</keyword>
<accession>A0AAQ1JQ06</accession>
<keyword evidence="11 13" id="KW-0472">Membrane</keyword>
<comment type="subcellular location">
    <subcellularLocation>
        <location evidence="2">Cell membrane</location>
        <topology evidence="2">Multi-pass membrane protein</topology>
    </subcellularLocation>
</comment>
<dbReference type="Pfam" id="PF01292">
    <property type="entry name" value="Ni_hydr_CYTB"/>
    <property type="match status" value="1"/>
</dbReference>
<comment type="caution">
    <text evidence="15">The sequence shown here is derived from an EMBL/GenBank/DDBJ whole genome shotgun (WGS) entry which is preliminary data.</text>
</comment>
<evidence type="ECO:0000256" key="11">
    <source>
        <dbReference type="ARBA" id="ARBA00023136"/>
    </source>
</evidence>
<dbReference type="PROSITE" id="PS51257">
    <property type="entry name" value="PROKAR_LIPOPROTEIN"/>
    <property type="match status" value="1"/>
</dbReference>
<dbReference type="Gene3D" id="1.20.120.1770">
    <property type="match status" value="1"/>
</dbReference>
<sequence>MSASTQRYHSLNVSLHWLMLLLIAAVYACIELRTNFPKGSDPRELLKHWHFALGMAVFVLVWLRLIGRWLFPAPTITPTPPAWQRALASAMHWALYGLMIGLPLIGWLILSAGDKTQIFSWLTLPSLVAPDRALAGQLKEVHEWLGVAGYWLIGLHAAAGIAHHYVLRDNTLVRMLPGRRAN</sequence>
<protein>
    <submittedName>
        <fullName evidence="15">Cytochrome b561</fullName>
    </submittedName>
</protein>
<evidence type="ECO:0000256" key="12">
    <source>
        <dbReference type="ARBA" id="ARBA00037975"/>
    </source>
</evidence>
<keyword evidence="10" id="KW-0408">Iron</keyword>
<evidence type="ECO:0000256" key="8">
    <source>
        <dbReference type="ARBA" id="ARBA00022982"/>
    </source>
</evidence>
<feature type="domain" description="Cytochrome b561 bacterial/Ni-hydrogenase" evidence="14">
    <location>
        <begin position="7"/>
        <end position="178"/>
    </location>
</feature>
<feature type="transmembrane region" description="Helical" evidence="13">
    <location>
        <begin position="91"/>
        <end position="110"/>
    </location>
</feature>
<dbReference type="InterPro" id="IPR011577">
    <property type="entry name" value="Cyt_b561_bac/Ni-Hgenase"/>
</dbReference>
<comment type="cofactor">
    <cofactor evidence="1">
        <name>heme b</name>
        <dbReference type="ChEBI" id="CHEBI:60344"/>
    </cofactor>
</comment>
<evidence type="ECO:0000256" key="13">
    <source>
        <dbReference type="SAM" id="Phobius"/>
    </source>
</evidence>
<evidence type="ECO:0000256" key="5">
    <source>
        <dbReference type="ARBA" id="ARBA00022617"/>
    </source>
</evidence>
<feature type="transmembrane region" description="Helical" evidence="13">
    <location>
        <begin position="51"/>
        <end position="71"/>
    </location>
</feature>
<dbReference type="PANTHER" id="PTHR30529:SF3">
    <property type="entry name" value="CYTOCHROME B561 HOMOLOG 1"/>
    <property type="match status" value="1"/>
</dbReference>
<dbReference type="Proteomes" id="UP000243518">
    <property type="component" value="Unassembled WGS sequence"/>
</dbReference>
<evidence type="ECO:0000256" key="9">
    <source>
        <dbReference type="ARBA" id="ARBA00022989"/>
    </source>
</evidence>
<proteinExistence type="inferred from homology"/>
<dbReference type="PANTHER" id="PTHR30529">
    <property type="entry name" value="CYTOCHROME B561"/>
    <property type="match status" value="1"/>
</dbReference>
<keyword evidence="3" id="KW-0813">Transport</keyword>
<dbReference type="GO" id="GO:0046872">
    <property type="term" value="F:metal ion binding"/>
    <property type="evidence" value="ECO:0007669"/>
    <property type="project" value="UniProtKB-KW"/>
</dbReference>
<organism evidence="15 16">
    <name type="scientific">Halopseudomonas aestusnigri</name>
    <dbReference type="NCBI Taxonomy" id="857252"/>
    <lineage>
        <taxon>Bacteria</taxon>
        <taxon>Pseudomonadati</taxon>
        <taxon>Pseudomonadota</taxon>
        <taxon>Gammaproteobacteria</taxon>
        <taxon>Pseudomonadales</taxon>
        <taxon>Pseudomonadaceae</taxon>
        <taxon>Halopseudomonas</taxon>
    </lineage>
</organism>
<evidence type="ECO:0000256" key="3">
    <source>
        <dbReference type="ARBA" id="ARBA00022448"/>
    </source>
</evidence>
<evidence type="ECO:0000259" key="14">
    <source>
        <dbReference type="Pfam" id="PF01292"/>
    </source>
</evidence>
<evidence type="ECO:0000256" key="2">
    <source>
        <dbReference type="ARBA" id="ARBA00004651"/>
    </source>
</evidence>
<dbReference type="InterPro" id="IPR052168">
    <property type="entry name" value="Cytochrome_b561_oxidase"/>
</dbReference>
<comment type="similarity">
    <text evidence="12">Belongs to the cytochrome b561 family.</text>
</comment>
<dbReference type="InterPro" id="IPR016174">
    <property type="entry name" value="Di-haem_cyt_TM"/>
</dbReference>
<keyword evidence="4" id="KW-1003">Cell membrane</keyword>
<keyword evidence="8" id="KW-0249">Electron transport</keyword>